<dbReference type="GO" id="GO:0051965">
    <property type="term" value="P:positive regulation of synapse assembly"/>
    <property type="evidence" value="ECO:0007669"/>
    <property type="project" value="TreeGrafter"/>
</dbReference>
<evidence type="ECO:0000256" key="4">
    <source>
        <dbReference type="ARBA" id="ARBA00022837"/>
    </source>
</evidence>
<keyword evidence="6" id="KW-1133">Transmembrane helix</keyword>
<keyword evidence="12" id="KW-1185">Reference proteome</keyword>
<dbReference type="Proteomes" id="UP000593567">
    <property type="component" value="Unassembled WGS sequence"/>
</dbReference>
<keyword evidence="5" id="KW-0130">Cell adhesion</keyword>
<organism evidence="11 12">
    <name type="scientific">Bugula neritina</name>
    <name type="common">Brown bryozoan</name>
    <name type="synonym">Sertularia neritina</name>
    <dbReference type="NCBI Taxonomy" id="10212"/>
    <lineage>
        <taxon>Eukaryota</taxon>
        <taxon>Metazoa</taxon>
        <taxon>Spiralia</taxon>
        <taxon>Lophotrochozoa</taxon>
        <taxon>Bryozoa</taxon>
        <taxon>Gymnolaemata</taxon>
        <taxon>Cheilostomatida</taxon>
        <taxon>Flustrina</taxon>
        <taxon>Buguloidea</taxon>
        <taxon>Bugulidae</taxon>
        <taxon>Bugula</taxon>
    </lineage>
</organism>
<keyword evidence="3" id="KW-0677">Repeat</keyword>
<dbReference type="InterPro" id="IPR013320">
    <property type="entry name" value="ConA-like_dom_sf"/>
</dbReference>
<dbReference type="GO" id="GO:0012505">
    <property type="term" value="C:endomembrane system"/>
    <property type="evidence" value="ECO:0007669"/>
    <property type="project" value="UniProtKB-SubCell"/>
</dbReference>
<name>A0A7J7K3T9_BUGNE</name>
<evidence type="ECO:0000256" key="8">
    <source>
        <dbReference type="ARBA" id="ARBA00023180"/>
    </source>
</evidence>
<gene>
    <name evidence="11" type="ORF">EB796_009445</name>
</gene>
<feature type="domain" description="Calsyntenin C-terminal" evidence="10">
    <location>
        <begin position="392"/>
        <end position="507"/>
    </location>
</feature>
<evidence type="ECO:0000256" key="9">
    <source>
        <dbReference type="ARBA" id="ARBA00046288"/>
    </source>
</evidence>
<dbReference type="PANTHER" id="PTHR14139:SF2">
    <property type="entry name" value="CALSYNTENIN-1"/>
    <property type="match status" value="1"/>
</dbReference>
<evidence type="ECO:0000313" key="12">
    <source>
        <dbReference type="Proteomes" id="UP000593567"/>
    </source>
</evidence>
<evidence type="ECO:0000256" key="6">
    <source>
        <dbReference type="ARBA" id="ARBA00022989"/>
    </source>
</evidence>
<dbReference type="GO" id="GO:0050806">
    <property type="term" value="P:positive regulation of synaptic transmission"/>
    <property type="evidence" value="ECO:0007669"/>
    <property type="project" value="TreeGrafter"/>
</dbReference>
<dbReference type="SUPFAM" id="SSF49899">
    <property type="entry name" value="Concanavalin A-like lectins/glucanases"/>
    <property type="match status" value="1"/>
</dbReference>
<reference evidence="11" key="1">
    <citation type="submission" date="2020-06" db="EMBL/GenBank/DDBJ databases">
        <title>Draft genome of Bugula neritina, a colonial animal packing powerful symbionts and potential medicines.</title>
        <authorList>
            <person name="Rayko M."/>
        </authorList>
    </citation>
    <scope>NUCLEOTIDE SEQUENCE [LARGE SCALE GENOMIC DNA]</scope>
    <source>
        <strain evidence="11">Kwan_BN1</strain>
    </source>
</reference>
<dbReference type="GO" id="GO:0045211">
    <property type="term" value="C:postsynaptic membrane"/>
    <property type="evidence" value="ECO:0007669"/>
    <property type="project" value="TreeGrafter"/>
</dbReference>
<evidence type="ECO:0000256" key="3">
    <source>
        <dbReference type="ARBA" id="ARBA00022737"/>
    </source>
</evidence>
<evidence type="ECO:0000259" key="10">
    <source>
        <dbReference type="Pfam" id="PF19699"/>
    </source>
</evidence>
<keyword evidence="4" id="KW-0106">Calcium</keyword>
<keyword evidence="7" id="KW-0472">Membrane</keyword>
<accession>A0A7J7K3T9</accession>
<protein>
    <recommendedName>
        <fullName evidence="10">Calsyntenin C-terminal domain-containing protein</fullName>
    </recommendedName>
</protein>
<dbReference type="AlphaFoldDB" id="A0A7J7K3T9"/>
<comment type="subcellular location">
    <subcellularLocation>
        <location evidence="9">Endomembrane system</location>
        <topology evidence="9">Single-pass type I membrane protein</topology>
    </subcellularLocation>
</comment>
<proteinExistence type="predicted"/>
<evidence type="ECO:0000313" key="11">
    <source>
        <dbReference type="EMBL" id="KAF6032226.1"/>
    </source>
</evidence>
<dbReference type="OrthoDB" id="10012272at2759"/>
<evidence type="ECO:0000256" key="5">
    <source>
        <dbReference type="ARBA" id="ARBA00022889"/>
    </source>
</evidence>
<evidence type="ECO:0000256" key="7">
    <source>
        <dbReference type="ARBA" id="ARBA00023136"/>
    </source>
</evidence>
<dbReference type="InterPro" id="IPR045588">
    <property type="entry name" value="CLSTN_C"/>
</dbReference>
<dbReference type="EMBL" id="VXIV02001524">
    <property type="protein sequence ID" value="KAF6032226.1"/>
    <property type="molecule type" value="Genomic_DNA"/>
</dbReference>
<dbReference type="Pfam" id="PF19699">
    <property type="entry name" value="CLSTN_C"/>
    <property type="match status" value="1"/>
</dbReference>
<keyword evidence="8" id="KW-0325">Glycoprotein</keyword>
<dbReference type="GO" id="GO:0007155">
    <property type="term" value="P:cell adhesion"/>
    <property type="evidence" value="ECO:0007669"/>
    <property type="project" value="UniProtKB-KW"/>
</dbReference>
<evidence type="ECO:0000256" key="2">
    <source>
        <dbReference type="ARBA" id="ARBA00022729"/>
    </source>
</evidence>
<sequence>MIKEGTLYDSVLKLKPAVGKSTKNICAYEIVTPGVPFSVNDLAIVVSLTGTLRNTKALSVSVQKSYILSIVAKHCDGLVSKPVMVNVQVNAMCANGWKELPTDQEYTPGNKPIFPFADTWFDTCSASCEKEETMAVTVSVESDGAMNTCDHDASSIQSQRDMCGASPSTVDLLPMGKSWTKDLKPVKGHEAAYNFDGKTAVKVPSENSNHTLGKFFTIATWMQHGLEKKDGHKEHILCMNRHHYALFVHNCRLVFLLRKEANQVKSLESFQPAEWRWSIPHVCDAKWHHYAISVSYPQVTLYVDGQAIQTDKEVVSVVDDWAMHSSSKVTFEQLTVGGCWKGESKSFGYFFDGQLAGLTLLTGTTETERTIKCMNSCGEKLQFNAMHKLTVGMSISFNTGLTELTIRGNDVDDVKMLLREVGYANTNGHPKPGYRTVRVKTNATCDGKPLPVQEQKIPILANAVVDPKITISGVGLKQRTVAEFALGVDVFTEVMILSDPGKELDNQENRINKLDIEGSSFTPLTCSPGHTVD</sequence>
<evidence type="ECO:0000256" key="1">
    <source>
        <dbReference type="ARBA" id="ARBA00022692"/>
    </source>
</evidence>
<keyword evidence="2" id="KW-0732">Signal</keyword>
<keyword evidence="1" id="KW-0812">Transmembrane</keyword>
<comment type="caution">
    <text evidence="11">The sequence shown here is derived from an EMBL/GenBank/DDBJ whole genome shotgun (WGS) entry which is preliminary data.</text>
</comment>
<dbReference type="Gene3D" id="2.60.120.200">
    <property type="match status" value="1"/>
</dbReference>
<dbReference type="GO" id="GO:0009986">
    <property type="term" value="C:cell surface"/>
    <property type="evidence" value="ECO:0007669"/>
    <property type="project" value="TreeGrafter"/>
</dbReference>
<dbReference type="PANTHER" id="PTHR14139">
    <property type="entry name" value="CALSYNTENIN"/>
    <property type="match status" value="1"/>
</dbReference>